<proteinExistence type="predicted"/>
<feature type="non-terminal residue" evidence="1">
    <location>
        <position position="195"/>
    </location>
</feature>
<keyword evidence="2" id="KW-1185">Reference proteome</keyword>
<comment type="caution">
    <text evidence="1">The sequence shown here is derived from an EMBL/GenBank/DDBJ whole genome shotgun (WGS) entry which is preliminary data.</text>
</comment>
<protein>
    <submittedName>
        <fullName evidence="1">Uncharacterized protein</fullName>
    </submittedName>
</protein>
<accession>A0ABN9RSE9</accession>
<evidence type="ECO:0000313" key="1">
    <source>
        <dbReference type="EMBL" id="CAK0822193.1"/>
    </source>
</evidence>
<reference evidence="1" key="1">
    <citation type="submission" date="2023-10" db="EMBL/GenBank/DDBJ databases">
        <authorList>
            <person name="Chen Y."/>
            <person name="Shah S."/>
            <person name="Dougan E. K."/>
            <person name="Thang M."/>
            <person name="Chan C."/>
        </authorList>
    </citation>
    <scope>NUCLEOTIDE SEQUENCE [LARGE SCALE GENOMIC DNA]</scope>
</reference>
<evidence type="ECO:0000313" key="2">
    <source>
        <dbReference type="Proteomes" id="UP001189429"/>
    </source>
</evidence>
<dbReference type="Proteomes" id="UP001189429">
    <property type="component" value="Unassembled WGS sequence"/>
</dbReference>
<gene>
    <name evidence="1" type="ORF">PCOR1329_LOCUS23271</name>
</gene>
<feature type="non-terminal residue" evidence="1">
    <location>
        <position position="1"/>
    </location>
</feature>
<name>A0ABN9RSE9_9DINO</name>
<organism evidence="1 2">
    <name type="scientific">Prorocentrum cordatum</name>
    <dbReference type="NCBI Taxonomy" id="2364126"/>
    <lineage>
        <taxon>Eukaryota</taxon>
        <taxon>Sar</taxon>
        <taxon>Alveolata</taxon>
        <taxon>Dinophyceae</taxon>
        <taxon>Prorocentrales</taxon>
        <taxon>Prorocentraceae</taxon>
        <taxon>Prorocentrum</taxon>
    </lineage>
</organism>
<dbReference type="EMBL" id="CAUYUJ010007862">
    <property type="protein sequence ID" value="CAK0822193.1"/>
    <property type="molecule type" value="Genomic_DNA"/>
</dbReference>
<sequence>AKKKGDNEALGLMDKMLSFSKHAAARCSRSCAVRWRPGTMRERIGEDSPLSLEADPMSGRRLYGQYLQRSFEGGAGGSAGAGDLARLLQLSEADDEATRVDVCKPLLKVLYLDTLEKAFGAPSGSGEAATSIGKLTAAKAAMAAEVEKFNLPLEVVQKTRKEAYRERLIAFTDTVPTASEKDELDAARVFFELSE</sequence>